<dbReference type="AlphaFoldDB" id="A0A8J4PPK1"/>
<dbReference type="EMBL" id="AJWJ01000449">
    <property type="protein sequence ID" value="KAF2070762.1"/>
    <property type="molecule type" value="Genomic_DNA"/>
</dbReference>
<sequence>MRILFTSVKRINIVGFVDLKLGIRPNCSNLLNFNKIKIIWNNIIDETGFQVDMERNHEVILTIGHLIPSMVISWNSFHMLHPLAGALVTGTGFTGTWGFACLGADTGTSTFGSTLSSLSSSHIDYVYPLQQYAKNLFLQPREVAERSSNLSHDLDFDNNYFEKDNNSSNDTTTTNRD</sequence>
<reference evidence="1" key="1">
    <citation type="submission" date="2020-01" db="EMBL/GenBank/DDBJ databases">
        <title>Development of genomics and gene disruption for Polysphondylium violaceum indicates a role for the polyketide synthase stlB in stalk morphogenesis.</title>
        <authorList>
            <person name="Narita B."/>
            <person name="Kawabe Y."/>
            <person name="Kin K."/>
            <person name="Saito T."/>
            <person name="Gibbs R."/>
            <person name="Kuspa A."/>
            <person name="Muzny D."/>
            <person name="Queller D."/>
            <person name="Richards S."/>
            <person name="Strassman J."/>
            <person name="Sucgang R."/>
            <person name="Worley K."/>
            <person name="Schaap P."/>
        </authorList>
    </citation>
    <scope>NUCLEOTIDE SEQUENCE</scope>
    <source>
        <strain evidence="1">QSvi11</strain>
    </source>
</reference>
<proteinExistence type="predicted"/>
<name>A0A8J4PPK1_9MYCE</name>
<accession>A0A8J4PPK1</accession>
<dbReference type="Proteomes" id="UP000695562">
    <property type="component" value="Unassembled WGS sequence"/>
</dbReference>
<evidence type="ECO:0000313" key="1">
    <source>
        <dbReference type="EMBL" id="KAF2070762.1"/>
    </source>
</evidence>
<protein>
    <submittedName>
        <fullName evidence="1">Uncharacterized protein</fullName>
    </submittedName>
</protein>
<comment type="caution">
    <text evidence="1">The sequence shown here is derived from an EMBL/GenBank/DDBJ whole genome shotgun (WGS) entry which is preliminary data.</text>
</comment>
<evidence type="ECO:0000313" key="2">
    <source>
        <dbReference type="Proteomes" id="UP000695562"/>
    </source>
</evidence>
<gene>
    <name evidence="1" type="ORF">CYY_007925</name>
</gene>
<keyword evidence="2" id="KW-1185">Reference proteome</keyword>
<organism evidence="1 2">
    <name type="scientific">Polysphondylium violaceum</name>
    <dbReference type="NCBI Taxonomy" id="133409"/>
    <lineage>
        <taxon>Eukaryota</taxon>
        <taxon>Amoebozoa</taxon>
        <taxon>Evosea</taxon>
        <taxon>Eumycetozoa</taxon>
        <taxon>Dictyostelia</taxon>
        <taxon>Dictyosteliales</taxon>
        <taxon>Dictyosteliaceae</taxon>
        <taxon>Polysphondylium</taxon>
    </lineage>
</organism>